<gene>
    <name evidence="1" type="ORF">ACFPEN_10415</name>
</gene>
<sequence length="97" mass="10242">MSSASHSASSLASARAESQRLSSKANPETYAYSLSWADCPSVSPCMGCGARVPGWRWVQVDGCGVLTHDGNELCPEAFRFDWQTGAPAVTFTKAVAA</sequence>
<evidence type="ECO:0000313" key="2">
    <source>
        <dbReference type="Proteomes" id="UP001595990"/>
    </source>
</evidence>
<dbReference type="Proteomes" id="UP001595990">
    <property type="component" value="Unassembled WGS sequence"/>
</dbReference>
<name>A0ABV9BH28_9ACTN</name>
<protein>
    <submittedName>
        <fullName evidence="1">Uncharacterized protein</fullName>
    </submittedName>
</protein>
<keyword evidence="2" id="KW-1185">Reference proteome</keyword>
<organism evidence="1 2">
    <name type="scientific">Streptomyces ehimensis</name>
    <dbReference type="NCBI Taxonomy" id="68195"/>
    <lineage>
        <taxon>Bacteria</taxon>
        <taxon>Bacillati</taxon>
        <taxon>Actinomycetota</taxon>
        <taxon>Actinomycetes</taxon>
        <taxon>Kitasatosporales</taxon>
        <taxon>Streptomycetaceae</taxon>
        <taxon>Streptomyces</taxon>
    </lineage>
</organism>
<accession>A0ABV9BH28</accession>
<proteinExistence type="predicted"/>
<reference evidence="2" key="1">
    <citation type="journal article" date="2019" name="Int. J. Syst. Evol. Microbiol.">
        <title>The Global Catalogue of Microorganisms (GCM) 10K type strain sequencing project: providing services to taxonomists for standard genome sequencing and annotation.</title>
        <authorList>
            <consortium name="The Broad Institute Genomics Platform"/>
            <consortium name="The Broad Institute Genome Sequencing Center for Infectious Disease"/>
            <person name="Wu L."/>
            <person name="Ma J."/>
        </authorList>
    </citation>
    <scope>NUCLEOTIDE SEQUENCE [LARGE SCALE GENOMIC DNA]</scope>
    <source>
        <strain evidence="2">CECT 8064</strain>
    </source>
</reference>
<comment type="caution">
    <text evidence="1">The sequence shown here is derived from an EMBL/GenBank/DDBJ whole genome shotgun (WGS) entry which is preliminary data.</text>
</comment>
<evidence type="ECO:0000313" key="1">
    <source>
        <dbReference type="EMBL" id="MFC4513348.1"/>
    </source>
</evidence>
<dbReference type="EMBL" id="JBHSFS010000004">
    <property type="protein sequence ID" value="MFC4513348.1"/>
    <property type="molecule type" value="Genomic_DNA"/>
</dbReference>
<dbReference type="RefSeq" id="WP_411951068.1">
    <property type="nucleotide sequence ID" value="NZ_JBHSFS010000004.1"/>
</dbReference>